<dbReference type="GO" id="GO:0005886">
    <property type="term" value="C:plasma membrane"/>
    <property type="evidence" value="ECO:0007669"/>
    <property type="project" value="UniProtKB-SubCell"/>
</dbReference>
<dbReference type="Pfam" id="PF09594">
    <property type="entry name" value="GT87"/>
    <property type="match status" value="1"/>
</dbReference>
<proteinExistence type="inferred from homology"/>
<keyword evidence="5 9" id="KW-1133">Transmembrane helix</keyword>
<evidence type="ECO:0000256" key="3">
    <source>
        <dbReference type="ARBA" id="ARBA00022679"/>
    </source>
</evidence>
<dbReference type="AlphaFoldDB" id="A0A1Q4V0T7"/>
<keyword evidence="4 9" id="KW-0812">Transmembrane</keyword>
<organism evidence="10 11">
    <name type="scientific">Streptomyces uncialis</name>
    <dbReference type="NCBI Taxonomy" id="1048205"/>
    <lineage>
        <taxon>Bacteria</taxon>
        <taxon>Bacillati</taxon>
        <taxon>Actinomycetota</taxon>
        <taxon>Actinomycetes</taxon>
        <taxon>Kitasatosporales</taxon>
        <taxon>Streptomycetaceae</taxon>
        <taxon>Streptomyces</taxon>
    </lineage>
</organism>
<feature type="transmembrane region" description="Helical" evidence="9">
    <location>
        <begin position="253"/>
        <end position="271"/>
    </location>
</feature>
<dbReference type="InterPro" id="IPR016570">
    <property type="entry name" value="UCP010361"/>
</dbReference>
<evidence type="ECO:0000256" key="5">
    <source>
        <dbReference type="ARBA" id="ARBA00022989"/>
    </source>
</evidence>
<protein>
    <submittedName>
        <fullName evidence="10">Membrane protein</fullName>
    </submittedName>
</protein>
<dbReference type="GO" id="GO:0016758">
    <property type="term" value="F:hexosyltransferase activity"/>
    <property type="evidence" value="ECO:0007669"/>
    <property type="project" value="InterPro"/>
</dbReference>
<evidence type="ECO:0000256" key="8">
    <source>
        <dbReference type="SAM" id="MobiDB-lite"/>
    </source>
</evidence>
<accession>A0A1Q4V0T7</accession>
<comment type="subcellular location">
    <subcellularLocation>
        <location evidence="1">Cell membrane</location>
        <topology evidence="1">Multi-pass membrane protein</topology>
    </subcellularLocation>
</comment>
<evidence type="ECO:0000256" key="6">
    <source>
        <dbReference type="ARBA" id="ARBA00023136"/>
    </source>
</evidence>
<feature type="transmembrane region" description="Helical" evidence="9">
    <location>
        <begin position="283"/>
        <end position="299"/>
    </location>
</feature>
<feature type="transmembrane region" description="Helical" evidence="9">
    <location>
        <begin position="107"/>
        <end position="126"/>
    </location>
</feature>
<feature type="transmembrane region" description="Helical" evidence="9">
    <location>
        <begin position="181"/>
        <end position="199"/>
    </location>
</feature>
<feature type="transmembrane region" description="Helical" evidence="9">
    <location>
        <begin position="146"/>
        <end position="169"/>
    </location>
</feature>
<evidence type="ECO:0000256" key="2">
    <source>
        <dbReference type="ARBA" id="ARBA00022475"/>
    </source>
</evidence>
<keyword evidence="2" id="KW-1003">Cell membrane</keyword>
<feature type="transmembrane region" description="Helical" evidence="9">
    <location>
        <begin position="74"/>
        <end position="95"/>
    </location>
</feature>
<comment type="similarity">
    <text evidence="7">Belongs to the glycosyltransferase 87 family.</text>
</comment>
<evidence type="ECO:0000256" key="4">
    <source>
        <dbReference type="ARBA" id="ARBA00022692"/>
    </source>
</evidence>
<evidence type="ECO:0000256" key="9">
    <source>
        <dbReference type="SAM" id="Phobius"/>
    </source>
</evidence>
<evidence type="ECO:0000313" key="11">
    <source>
        <dbReference type="Proteomes" id="UP000186455"/>
    </source>
</evidence>
<dbReference type="PIRSF" id="PIRSF010361">
    <property type="entry name" value="UCP010361"/>
    <property type="match status" value="1"/>
</dbReference>
<keyword evidence="6 9" id="KW-0472">Membrane</keyword>
<reference evidence="10 11" key="1">
    <citation type="submission" date="2015-06" db="EMBL/GenBank/DDBJ databases">
        <title>Cloning and characterization of the uncialamcin biosynthetic gene cluster.</title>
        <authorList>
            <person name="Yan X."/>
            <person name="Huang T."/>
            <person name="Ge H."/>
            <person name="Shen B."/>
        </authorList>
    </citation>
    <scope>NUCLEOTIDE SEQUENCE [LARGE SCALE GENOMIC DNA]</scope>
    <source>
        <strain evidence="10 11">DCA2648</strain>
    </source>
</reference>
<feature type="transmembrane region" description="Helical" evidence="9">
    <location>
        <begin position="327"/>
        <end position="345"/>
    </location>
</feature>
<feature type="region of interest" description="Disordered" evidence="8">
    <location>
        <begin position="381"/>
        <end position="413"/>
    </location>
</feature>
<sequence length="413" mass="43532">MAAGWLATRAGMLFLLTHSGSVLLGSGGVSREVHHLYARWAGQLGDGTFPVGDALWQYPPGAGPVLLAPALVPWLTYFEAFVALTLLADAIVTAALTRAGLRPGRTLGGAALWVCALPLLLHLPLARYDVQVTAFAVAGLLVAERSARAGGVCAALGAAVKLWPALILLGTPRGRPTRRAWTAAAVTGGLLLTLLAVAFRNPQGFLREQGARGVQIESLGGTLLGLARHAGWPGTVRYRYGAMEFVGPQVDTVAAVSLALTAAAGVLLLVWRAGARRWTEATPYDAALCAVLLFTTTSRVISPQYLVWLLGLAAVCLTSHRTSQRPVAALVVLATAVSTVVYPLLYAEVVASSWTGCLLMLTRNGLLVTATALSARRLWRATRPPGARRPPPPAPDAHETPRSVPWNSRATPR</sequence>
<name>A0A1Q4V0T7_9ACTN</name>
<gene>
    <name evidence="10" type="ORF">AB852_33225</name>
</gene>
<comment type="caution">
    <text evidence="10">The sequence shown here is derived from an EMBL/GenBank/DDBJ whole genome shotgun (WGS) entry which is preliminary data.</text>
</comment>
<keyword evidence="3" id="KW-0808">Transferase</keyword>
<dbReference type="STRING" id="1048205.AB852_33225"/>
<evidence type="ECO:0000313" key="10">
    <source>
        <dbReference type="EMBL" id="OKH91427.1"/>
    </source>
</evidence>
<dbReference type="EMBL" id="LFBV01000010">
    <property type="protein sequence ID" value="OKH91427.1"/>
    <property type="molecule type" value="Genomic_DNA"/>
</dbReference>
<evidence type="ECO:0000256" key="1">
    <source>
        <dbReference type="ARBA" id="ARBA00004651"/>
    </source>
</evidence>
<keyword evidence="11" id="KW-1185">Reference proteome</keyword>
<dbReference type="InterPro" id="IPR018584">
    <property type="entry name" value="GT87"/>
</dbReference>
<evidence type="ECO:0000256" key="7">
    <source>
        <dbReference type="ARBA" id="ARBA00024033"/>
    </source>
</evidence>
<dbReference type="Proteomes" id="UP000186455">
    <property type="component" value="Unassembled WGS sequence"/>
</dbReference>